<dbReference type="PANTHER" id="PTHR10584">
    <property type="entry name" value="SUGAR KINASE"/>
    <property type="match status" value="1"/>
</dbReference>
<dbReference type="PANTHER" id="PTHR10584:SF166">
    <property type="entry name" value="RIBOKINASE"/>
    <property type="match status" value="1"/>
</dbReference>
<sequence>GAPTGTYTAVIDPTGGLVVGLSDMRILDSITWESLRVGSHLVRQASWMFIDANLPQQVAEAAIVAAGPAGIPIAADAVSIQKASRFAGLRFDLVFCNVDEAAVLLGRKKISTDNAARALVELGHGAAVVTHGPEGASWANTQGSGHCPAINTVHGDVTGAGDALIAGTLVGLNRGENLGGAVTLGTKLASLALGRAGASGAALQARTPAHSDTSSKKENP</sequence>
<protein>
    <recommendedName>
        <fullName evidence="3">Carbohydrate kinase PfkB domain-containing protein</fullName>
    </recommendedName>
</protein>
<name>A0A3B0SV44_9ZZZZ</name>
<proteinExistence type="predicted"/>
<dbReference type="AlphaFoldDB" id="A0A3B0SV44"/>
<evidence type="ECO:0000313" key="4">
    <source>
        <dbReference type="EMBL" id="VAW09388.1"/>
    </source>
</evidence>
<keyword evidence="1" id="KW-0808">Transferase</keyword>
<evidence type="ECO:0000256" key="1">
    <source>
        <dbReference type="ARBA" id="ARBA00022679"/>
    </source>
</evidence>
<evidence type="ECO:0000259" key="3">
    <source>
        <dbReference type="Pfam" id="PF00294"/>
    </source>
</evidence>
<accession>A0A3B0SV44</accession>
<evidence type="ECO:0000256" key="2">
    <source>
        <dbReference type="ARBA" id="ARBA00022777"/>
    </source>
</evidence>
<feature type="non-terminal residue" evidence="4">
    <location>
        <position position="1"/>
    </location>
</feature>
<dbReference type="InterPro" id="IPR011611">
    <property type="entry name" value="PfkB_dom"/>
</dbReference>
<dbReference type="InterPro" id="IPR029056">
    <property type="entry name" value="Ribokinase-like"/>
</dbReference>
<dbReference type="SUPFAM" id="SSF53613">
    <property type="entry name" value="Ribokinase-like"/>
    <property type="match status" value="1"/>
</dbReference>
<gene>
    <name evidence="4" type="ORF">MNBD_ACTINO02-1951</name>
</gene>
<keyword evidence="2" id="KW-0418">Kinase</keyword>
<organism evidence="4">
    <name type="scientific">hydrothermal vent metagenome</name>
    <dbReference type="NCBI Taxonomy" id="652676"/>
    <lineage>
        <taxon>unclassified sequences</taxon>
        <taxon>metagenomes</taxon>
        <taxon>ecological metagenomes</taxon>
    </lineage>
</organism>
<dbReference type="EMBL" id="UOEK01000569">
    <property type="protein sequence ID" value="VAW09388.1"/>
    <property type="molecule type" value="Genomic_DNA"/>
</dbReference>
<dbReference type="Gene3D" id="3.40.1190.20">
    <property type="match status" value="1"/>
</dbReference>
<dbReference type="Pfam" id="PF00294">
    <property type="entry name" value="PfkB"/>
    <property type="match status" value="1"/>
</dbReference>
<dbReference type="GO" id="GO:0016301">
    <property type="term" value="F:kinase activity"/>
    <property type="evidence" value="ECO:0007669"/>
    <property type="project" value="UniProtKB-KW"/>
</dbReference>
<feature type="domain" description="Carbohydrate kinase PfkB" evidence="3">
    <location>
        <begin position="2"/>
        <end position="200"/>
    </location>
</feature>
<reference evidence="4" key="1">
    <citation type="submission" date="2018-06" db="EMBL/GenBank/DDBJ databases">
        <authorList>
            <person name="Zhirakovskaya E."/>
        </authorList>
    </citation>
    <scope>NUCLEOTIDE SEQUENCE</scope>
</reference>